<dbReference type="OrthoDB" id="2015253at2759"/>
<evidence type="ECO:0000256" key="4">
    <source>
        <dbReference type="ARBA" id="ARBA00022605"/>
    </source>
</evidence>
<dbReference type="InterPro" id="IPR054691">
    <property type="entry name" value="LeuA/HCS_post-cat"/>
</dbReference>
<dbReference type="Gene3D" id="3.20.20.70">
    <property type="entry name" value="Aldolase class I"/>
    <property type="match status" value="1"/>
</dbReference>
<name>A0A0L0HQH0_SPIPD</name>
<evidence type="ECO:0000256" key="7">
    <source>
        <dbReference type="SAM" id="MobiDB-lite"/>
    </source>
</evidence>
<dbReference type="InterPro" id="IPR050073">
    <property type="entry name" value="2-IPM_HCS-like"/>
</dbReference>
<dbReference type="SUPFAM" id="SSF51569">
    <property type="entry name" value="Aldolase"/>
    <property type="match status" value="1"/>
</dbReference>
<evidence type="ECO:0000313" key="9">
    <source>
        <dbReference type="EMBL" id="KND03054.1"/>
    </source>
</evidence>
<reference evidence="9 10" key="1">
    <citation type="submission" date="2009-08" db="EMBL/GenBank/DDBJ databases">
        <title>The Genome Sequence of Spizellomyces punctatus strain DAOM BR117.</title>
        <authorList>
            <consortium name="The Broad Institute Genome Sequencing Platform"/>
            <person name="Russ C."/>
            <person name="Cuomo C."/>
            <person name="Shea T."/>
            <person name="Young S.K."/>
            <person name="Zeng Q."/>
            <person name="Koehrsen M."/>
            <person name="Haas B."/>
            <person name="Borodovsky M."/>
            <person name="Guigo R."/>
            <person name="Alvarado L."/>
            <person name="Berlin A."/>
            <person name="Bochicchio J."/>
            <person name="Borenstein D."/>
            <person name="Chapman S."/>
            <person name="Chen Z."/>
            <person name="Engels R."/>
            <person name="Freedman E."/>
            <person name="Gellesch M."/>
            <person name="Goldberg J."/>
            <person name="Griggs A."/>
            <person name="Gujja S."/>
            <person name="Heiman D."/>
            <person name="Hepburn T."/>
            <person name="Howarth C."/>
            <person name="Jen D."/>
            <person name="Larson L."/>
            <person name="Lewis B."/>
            <person name="Mehta T."/>
            <person name="Park D."/>
            <person name="Pearson M."/>
            <person name="Roberts A."/>
            <person name="Saif S."/>
            <person name="Shenoy N."/>
            <person name="Sisk P."/>
            <person name="Stolte C."/>
            <person name="Sykes S."/>
            <person name="Thomson T."/>
            <person name="Walk T."/>
            <person name="White J."/>
            <person name="Yandava C."/>
            <person name="Burger G."/>
            <person name="Gray M.W."/>
            <person name="Holland P.W.H."/>
            <person name="King N."/>
            <person name="Lang F.B.F."/>
            <person name="Roger A.J."/>
            <person name="Ruiz-Trillo I."/>
            <person name="Lander E."/>
            <person name="Nusbaum C."/>
        </authorList>
    </citation>
    <scope>NUCLEOTIDE SEQUENCE [LARGE SCALE GENOMIC DNA]</scope>
    <source>
        <strain evidence="9 10">DAOM BR117</strain>
    </source>
</reference>
<dbReference type="GO" id="GO:0009098">
    <property type="term" value="P:L-leucine biosynthetic process"/>
    <property type="evidence" value="ECO:0007669"/>
    <property type="project" value="UniProtKB-KW"/>
</dbReference>
<dbReference type="SUPFAM" id="SSF110921">
    <property type="entry name" value="2-isopropylmalate synthase LeuA, allosteric (dimerisation) domain"/>
    <property type="match status" value="1"/>
</dbReference>
<evidence type="ECO:0000256" key="2">
    <source>
        <dbReference type="ARBA" id="ARBA00012973"/>
    </source>
</evidence>
<evidence type="ECO:0000256" key="3">
    <source>
        <dbReference type="ARBA" id="ARBA00022430"/>
    </source>
</evidence>
<dbReference type="Gene3D" id="1.10.238.260">
    <property type="match status" value="1"/>
</dbReference>
<feature type="domain" description="Pyruvate carboxyltransferase" evidence="8">
    <location>
        <begin position="9"/>
        <end position="296"/>
    </location>
</feature>
<dbReference type="InParanoid" id="A0A0L0HQH0"/>
<keyword evidence="4" id="KW-0028">Amino-acid biosynthesis</keyword>
<feature type="compositionally biased region" description="Polar residues" evidence="7">
    <location>
        <begin position="461"/>
        <end position="476"/>
    </location>
</feature>
<dbReference type="STRING" id="645134.A0A0L0HQH0"/>
<evidence type="ECO:0000256" key="1">
    <source>
        <dbReference type="ARBA" id="ARBA00004689"/>
    </source>
</evidence>
<dbReference type="FunFam" id="3.20.20.70:FF:000010">
    <property type="entry name" value="2-isopropylmalate synthase"/>
    <property type="match status" value="1"/>
</dbReference>
<feature type="region of interest" description="Disordered" evidence="7">
    <location>
        <begin position="541"/>
        <end position="572"/>
    </location>
</feature>
<dbReference type="Pfam" id="PF08502">
    <property type="entry name" value="LeuA_dimer"/>
    <property type="match status" value="2"/>
</dbReference>
<dbReference type="PANTHER" id="PTHR10277">
    <property type="entry name" value="HOMOCITRATE SYNTHASE-RELATED"/>
    <property type="match status" value="1"/>
</dbReference>
<gene>
    <name evidence="9" type="ORF">SPPG_02119</name>
</gene>
<dbReference type="SMART" id="SM00917">
    <property type="entry name" value="LeuA_dimer"/>
    <property type="match status" value="1"/>
</dbReference>
<dbReference type="OMA" id="VEICGFA"/>
<organism evidence="9 10">
    <name type="scientific">Spizellomyces punctatus (strain DAOM BR117)</name>
    <dbReference type="NCBI Taxonomy" id="645134"/>
    <lineage>
        <taxon>Eukaryota</taxon>
        <taxon>Fungi</taxon>
        <taxon>Fungi incertae sedis</taxon>
        <taxon>Chytridiomycota</taxon>
        <taxon>Chytridiomycota incertae sedis</taxon>
        <taxon>Chytridiomycetes</taxon>
        <taxon>Spizellomycetales</taxon>
        <taxon>Spizellomycetaceae</taxon>
        <taxon>Spizellomyces</taxon>
    </lineage>
</organism>
<dbReference type="PROSITE" id="PS00816">
    <property type="entry name" value="AIPM_HOMOCIT_SYNTH_2"/>
    <property type="match status" value="1"/>
</dbReference>
<dbReference type="RefSeq" id="XP_016611093.1">
    <property type="nucleotide sequence ID" value="XM_016750425.1"/>
</dbReference>
<sequence length="631" mass="68196">MTNSGKEKLIIFDTTLRDGEQVRLCNACRPLQSYLSPGVTLTAHEKVEIARQLSRLGVDVCEAGFPIASQGDFEAVERIAKEVGPLTAGRHSNKPMVICGLARAVPADIQRAYDAVKHAPAHRIHTFLATSDIHLQYKLKINREECVARAVAAVKYAKSLGCKDVEFSPEDAGRSDREFLCQVLGEVIKAGATTLNIPDTVGYNTPEEYGAMIKFLVENVEGAKNVTWSTHCHNDLGLATANTLAGVANGARQVEVTINGIGERAGNTSLEELVMAIYTHPTAYPVFHTIDTYQIYNTSQLVTKKTGMVIQGNKAIVGANAFAHESGIHQDGVLKNKSTYEIIEPGVVGIPSNSLVLGKHSGRNAFRTRLEQLIQNSMYEDVLKSEPAVFEKLFVAFKKLADTKKRGVTDQDLLALLDDQLNMHDSGRETYHFKSIQVVSGSGVLSTATVTIIDTTMTKTNSNGSIGENGETSPVAASTPDAPEGVERCDAAIGHGPVHAIFSAINRLIGCTNMLASYEVKAVTEGSDSLGRVVVRIHEASDEDEDAVRPSKAPRLEDESSASFQDRETFQGQGTDEDILVASAKAYINAVNRMVESKRRSVQRKVPVQTDKVPVVGGSVEAVPRSRKVGV</sequence>
<keyword evidence="10" id="KW-1185">Reference proteome</keyword>
<accession>A0A0L0HQH0</accession>
<dbReference type="GeneID" id="27685736"/>
<dbReference type="PROSITE" id="PS50991">
    <property type="entry name" value="PYR_CT"/>
    <property type="match status" value="1"/>
</dbReference>
<dbReference type="GO" id="GO:0003852">
    <property type="term" value="F:2-isopropylmalate synthase activity"/>
    <property type="evidence" value="ECO:0007669"/>
    <property type="project" value="UniProtKB-EC"/>
</dbReference>
<keyword evidence="3" id="KW-0432">Leucine biosynthesis</keyword>
<dbReference type="NCBIfam" id="NF002086">
    <property type="entry name" value="PRK00915.1-3"/>
    <property type="match status" value="1"/>
</dbReference>
<dbReference type="InterPro" id="IPR013709">
    <property type="entry name" value="2-isopropylmalate_synth_dimer"/>
</dbReference>
<dbReference type="Pfam" id="PF00682">
    <property type="entry name" value="HMGL-like"/>
    <property type="match status" value="1"/>
</dbReference>
<dbReference type="EMBL" id="KQ257452">
    <property type="protein sequence ID" value="KND03054.1"/>
    <property type="molecule type" value="Genomic_DNA"/>
</dbReference>
<dbReference type="Pfam" id="PF22617">
    <property type="entry name" value="HCS_D2"/>
    <property type="match status" value="1"/>
</dbReference>
<keyword evidence="5" id="KW-0808">Transferase</keyword>
<dbReference type="PANTHER" id="PTHR10277:SF9">
    <property type="entry name" value="2-ISOPROPYLMALATE SYNTHASE 1, CHLOROPLASTIC-RELATED"/>
    <property type="match status" value="1"/>
</dbReference>
<dbReference type="InterPro" id="IPR036230">
    <property type="entry name" value="LeuA_allosteric_dom_sf"/>
</dbReference>
<feature type="region of interest" description="Disordered" evidence="7">
    <location>
        <begin position="461"/>
        <end position="483"/>
    </location>
</feature>
<dbReference type="CDD" id="cd07940">
    <property type="entry name" value="DRE_TIM_IPMS"/>
    <property type="match status" value="1"/>
</dbReference>
<comment type="pathway">
    <text evidence="1">Amino-acid biosynthesis; L-leucine biosynthesis; L-leucine from 3-methyl-2-oxobutanoate: step 1/4.</text>
</comment>
<evidence type="ECO:0000313" key="10">
    <source>
        <dbReference type="Proteomes" id="UP000053201"/>
    </source>
</evidence>
<evidence type="ECO:0000259" key="8">
    <source>
        <dbReference type="PROSITE" id="PS50991"/>
    </source>
</evidence>
<dbReference type="eggNOG" id="KOG2367">
    <property type="taxonomic scope" value="Eukaryota"/>
</dbReference>
<dbReference type="InterPro" id="IPR000891">
    <property type="entry name" value="PYR_CT"/>
</dbReference>
<dbReference type="AlphaFoldDB" id="A0A0L0HQH0"/>
<protein>
    <recommendedName>
        <fullName evidence="2">2-isopropylmalate synthase</fullName>
        <ecNumber evidence="2">2.3.3.13</ecNumber>
    </recommendedName>
</protein>
<dbReference type="FunFam" id="1.10.238.260:FF:000001">
    <property type="entry name" value="2-isopropylmalate synthase"/>
    <property type="match status" value="1"/>
</dbReference>
<dbReference type="Gene3D" id="3.30.160.270">
    <property type="match status" value="1"/>
</dbReference>
<dbReference type="GO" id="GO:0010177">
    <property type="term" value="F:methylthioalkylmalate synthase activity"/>
    <property type="evidence" value="ECO:0007669"/>
    <property type="project" value="UniProtKB-ARBA"/>
</dbReference>
<dbReference type="Proteomes" id="UP000053201">
    <property type="component" value="Unassembled WGS sequence"/>
</dbReference>
<dbReference type="VEuPathDB" id="FungiDB:SPPG_02119"/>
<evidence type="ECO:0000256" key="6">
    <source>
        <dbReference type="ARBA" id="ARBA00023304"/>
    </source>
</evidence>
<proteinExistence type="predicted"/>
<dbReference type="InterPro" id="IPR002034">
    <property type="entry name" value="AIPM/Hcit_synth_CS"/>
</dbReference>
<dbReference type="EC" id="2.3.3.13" evidence="2"/>
<dbReference type="InterPro" id="IPR013785">
    <property type="entry name" value="Aldolase_TIM"/>
</dbReference>
<keyword evidence="6" id="KW-0100">Branched-chain amino acid biosynthesis</keyword>
<evidence type="ECO:0000256" key="5">
    <source>
        <dbReference type="ARBA" id="ARBA00022679"/>
    </source>
</evidence>